<accession>A0AAI9HT32</accession>
<dbReference type="EMBL" id="ABKJEP030000031">
    <property type="protein sequence ID" value="EMO9457005.1"/>
    <property type="molecule type" value="Genomic_DNA"/>
</dbReference>
<proteinExistence type="predicted"/>
<sequence length="171" mass="19303">MVYALLAVILLLVRFLYVQDNNNRAYQRKVTNEMLIINDSLHIVTSPNHIGAMPVLLRALLRSLEHNRSAVTALLQLNIPNSPEANTVASELRYAQASAKQALCRVVLLLVELEQKGQKIRRLVDDFRLTDMDADEVFTALNERYPSDGAHAPLLRVSDVIPGHWKIGRQQ</sequence>
<comment type="caution">
    <text evidence="1">The sequence shown here is derived from an EMBL/GenBank/DDBJ whole genome shotgun (WGS) entry which is preliminary data.</text>
</comment>
<reference evidence="1" key="1">
    <citation type="submission" date="2024-02" db="EMBL/GenBank/DDBJ databases">
        <authorList>
            <consortium name="Clinical and Environmental Microbiology Branch: Whole genome sequencing antimicrobial resistance pathogens in the healthcare setting"/>
        </authorList>
    </citation>
    <scope>NUCLEOTIDE SEQUENCE</scope>
    <source>
        <strain evidence="1">2023KU-00017</strain>
    </source>
</reference>
<dbReference type="AlphaFoldDB" id="A0AAI9HT32"/>
<protein>
    <submittedName>
        <fullName evidence="1">Uncharacterized protein</fullName>
    </submittedName>
</protein>
<gene>
    <name evidence="1" type="ORF">PN925_002388</name>
</gene>
<organism evidence="1">
    <name type="scientific">Morganella morganii</name>
    <name type="common">Proteus morganii</name>
    <dbReference type="NCBI Taxonomy" id="582"/>
    <lineage>
        <taxon>Bacteria</taxon>
        <taxon>Pseudomonadati</taxon>
        <taxon>Pseudomonadota</taxon>
        <taxon>Gammaproteobacteria</taxon>
        <taxon>Enterobacterales</taxon>
        <taxon>Morganellaceae</taxon>
        <taxon>Morganella</taxon>
    </lineage>
</organism>
<evidence type="ECO:0000313" key="1">
    <source>
        <dbReference type="EMBL" id="EMO9457005.1"/>
    </source>
</evidence>
<name>A0AAI9HT32_MORMO</name>